<accession>A0A2N0WDK7</accession>
<dbReference type="GO" id="GO:0005886">
    <property type="term" value="C:plasma membrane"/>
    <property type="evidence" value="ECO:0007669"/>
    <property type="project" value="UniProtKB-SubCell"/>
</dbReference>
<comment type="caution">
    <text evidence="8">The sequence shown here is derived from an EMBL/GenBank/DDBJ whole genome shotgun (WGS) entry which is preliminary data.</text>
</comment>
<evidence type="ECO:0000256" key="5">
    <source>
        <dbReference type="ARBA" id="ARBA00023136"/>
    </source>
</evidence>
<keyword evidence="2" id="KW-1003">Cell membrane</keyword>
<evidence type="ECO:0000256" key="4">
    <source>
        <dbReference type="ARBA" id="ARBA00022989"/>
    </source>
</evidence>
<feature type="transmembrane region" description="Helical" evidence="6">
    <location>
        <begin position="244"/>
        <end position="261"/>
    </location>
</feature>
<comment type="subcellular location">
    <subcellularLocation>
        <location evidence="1">Cell inner membrane</location>
        <topology evidence="1">Multi-pass membrane protein</topology>
    </subcellularLocation>
</comment>
<dbReference type="Pfam" id="PF02653">
    <property type="entry name" value="BPD_transp_2"/>
    <property type="match status" value="1"/>
</dbReference>
<evidence type="ECO:0000313" key="10">
    <source>
        <dbReference type="Proteomes" id="UP000233553"/>
    </source>
</evidence>
<dbReference type="InterPro" id="IPR001851">
    <property type="entry name" value="ABC_transp_permease"/>
</dbReference>
<feature type="transmembrane region" description="Helical" evidence="6">
    <location>
        <begin position="281"/>
        <end position="308"/>
    </location>
</feature>
<dbReference type="AlphaFoldDB" id="A0A2N0WDK7"/>
<feature type="transmembrane region" description="Helical" evidence="6">
    <location>
        <begin position="92"/>
        <end position="114"/>
    </location>
</feature>
<organism evidence="8 10">
    <name type="scientific">Acinetobacter proteolyticus</name>
    <dbReference type="NCBI Taxonomy" id="1776741"/>
    <lineage>
        <taxon>Bacteria</taxon>
        <taxon>Pseudomonadati</taxon>
        <taxon>Pseudomonadota</taxon>
        <taxon>Gammaproteobacteria</taxon>
        <taxon>Moraxellales</taxon>
        <taxon>Moraxellaceae</taxon>
        <taxon>Acinetobacter</taxon>
    </lineage>
</organism>
<evidence type="ECO:0000256" key="6">
    <source>
        <dbReference type="SAM" id="Phobius"/>
    </source>
</evidence>
<feature type="transmembrane region" description="Helical" evidence="6">
    <location>
        <begin position="320"/>
        <end position="343"/>
    </location>
</feature>
<dbReference type="GO" id="GO:0022857">
    <property type="term" value="F:transmembrane transporter activity"/>
    <property type="evidence" value="ECO:0007669"/>
    <property type="project" value="InterPro"/>
</dbReference>
<dbReference type="RefSeq" id="WP_004656485.1">
    <property type="nucleotide sequence ID" value="NZ_KB849179.1"/>
</dbReference>
<evidence type="ECO:0000313" key="7">
    <source>
        <dbReference type="EMBL" id="ENU22327.1"/>
    </source>
</evidence>
<name>A0A2N0WDK7_9GAMM</name>
<evidence type="ECO:0000313" key="9">
    <source>
        <dbReference type="Proteomes" id="UP000013034"/>
    </source>
</evidence>
<evidence type="ECO:0000256" key="2">
    <source>
        <dbReference type="ARBA" id="ARBA00022475"/>
    </source>
</evidence>
<dbReference type="EMBL" id="APOI01000028">
    <property type="protein sequence ID" value="ENU22327.1"/>
    <property type="molecule type" value="Genomic_DNA"/>
</dbReference>
<feature type="transmembrane region" description="Helical" evidence="6">
    <location>
        <begin position="149"/>
        <end position="168"/>
    </location>
</feature>
<dbReference type="PANTHER" id="PTHR47089:SF1">
    <property type="entry name" value="GUANOSINE ABC TRANSPORTER PERMEASE PROTEIN NUPP"/>
    <property type="match status" value="1"/>
</dbReference>
<sequence>MHLLEPRDHPSILMKWISPLIALVATFSIGGLLFMILGKNPLEAFQVFFIEPLSSWYGWSELIIKASPLILIALGLSIGFKARIFNIGAEGQLIMGAIFGGGLAIACQGISAFWILPSMVIAGAIGGALWGAIPALLKTHFNAQETLTTLMLNYIATFILLYLINGPWKDPEGMNFPQSVMFDDGTLFPILFEGTRINTVIGVTIFAVLAFWLFSKRSFLAYKLEVGGQAPDAARYAGFSAKQAIWFSLMISGFMAGIAGIGEVAGPVGQLNPNISPGYGYAAIIVAYLGRLNPIGIVLSGFLMALLYIGGETAQLNLQLPAAITGLFQGMLLFFLLAADAFIENRYRFGRSKTMKKHTFPIVSTETA</sequence>
<feature type="transmembrane region" description="Helical" evidence="6">
    <location>
        <begin position="120"/>
        <end position="137"/>
    </location>
</feature>
<keyword evidence="3 6" id="KW-0812">Transmembrane</keyword>
<reference evidence="7 9" key="1">
    <citation type="submission" date="2013-02" db="EMBL/GenBank/DDBJ databases">
        <title>The Genome Sequence of Acinetobacter sp. NIPH 809.</title>
        <authorList>
            <consortium name="The Broad Institute Genome Sequencing Platform"/>
            <consortium name="The Broad Institute Genome Sequencing Center for Infectious Disease"/>
            <person name="Cerqueira G."/>
            <person name="Feldgarden M."/>
            <person name="Courvalin P."/>
            <person name="Perichon B."/>
            <person name="Grillot-Courvalin C."/>
            <person name="Clermont D."/>
            <person name="Rocha E."/>
            <person name="Yoon E.-J."/>
            <person name="Nemec A."/>
            <person name="Walker B."/>
            <person name="Young S.K."/>
            <person name="Zeng Q."/>
            <person name="Gargeya S."/>
            <person name="Fitzgerald M."/>
            <person name="Haas B."/>
            <person name="Abouelleil A."/>
            <person name="Alvarado L."/>
            <person name="Arachchi H.M."/>
            <person name="Berlin A.M."/>
            <person name="Chapman S.B."/>
            <person name="Dewar J."/>
            <person name="Goldberg J."/>
            <person name="Griggs A."/>
            <person name="Gujja S."/>
            <person name="Hansen M."/>
            <person name="Howarth C."/>
            <person name="Imamovic A."/>
            <person name="Larimer J."/>
            <person name="McCowan C."/>
            <person name="Murphy C."/>
            <person name="Neiman D."/>
            <person name="Pearson M."/>
            <person name="Priest M."/>
            <person name="Roberts A."/>
            <person name="Saif S."/>
            <person name="Shea T."/>
            <person name="Sisk P."/>
            <person name="Sykes S."/>
            <person name="Wortman J."/>
            <person name="Nusbaum C."/>
            <person name="Birren B."/>
        </authorList>
    </citation>
    <scope>NUCLEOTIDE SEQUENCE [LARGE SCALE GENOMIC DNA]</scope>
    <source>
        <strain evidence="7 9">NIPH 809</strain>
    </source>
</reference>
<dbReference type="CDD" id="cd06580">
    <property type="entry name" value="TM_PBP1_transp_TpRbsC_like"/>
    <property type="match status" value="1"/>
</dbReference>
<proteinExistence type="predicted"/>
<evidence type="ECO:0000256" key="1">
    <source>
        <dbReference type="ARBA" id="ARBA00004429"/>
    </source>
</evidence>
<gene>
    <name evidence="8" type="ORF">CW311_12165</name>
    <name evidence="7" type="ORF">F993_03225</name>
</gene>
<dbReference type="Proteomes" id="UP000013034">
    <property type="component" value="Unassembled WGS sequence"/>
</dbReference>
<keyword evidence="9" id="KW-1185">Reference proteome</keyword>
<feature type="transmembrane region" description="Helical" evidence="6">
    <location>
        <begin position="188"/>
        <end position="214"/>
    </location>
</feature>
<evidence type="ECO:0000256" key="3">
    <source>
        <dbReference type="ARBA" id="ARBA00022692"/>
    </source>
</evidence>
<keyword evidence="5 6" id="KW-0472">Membrane</keyword>
<feature type="transmembrane region" description="Helical" evidence="6">
    <location>
        <begin position="56"/>
        <end position="80"/>
    </location>
</feature>
<dbReference type="PANTHER" id="PTHR47089">
    <property type="entry name" value="ABC TRANSPORTER, PERMEASE PROTEIN"/>
    <property type="match status" value="1"/>
</dbReference>
<evidence type="ECO:0000313" key="8">
    <source>
        <dbReference type="EMBL" id="PKF32795.1"/>
    </source>
</evidence>
<keyword evidence="4 6" id="KW-1133">Transmembrane helix</keyword>
<protein>
    <submittedName>
        <fullName evidence="8">ABC transporter permease</fullName>
    </submittedName>
</protein>
<dbReference type="Proteomes" id="UP000233553">
    <property type="component" value="Unassembled WGS sequence"/>
</dbReference>
<feature type="transmembrane region" description="Helical" evidence="6">
    <location>
        <begin position="12"/>
        <end position="36"/>
    </location>
</feature>
<dbReference type="EMBL" id="PISJ01000014">
    <property type="protein sequence ID" value="PKF32795.1"/>
    <property type="molecule type" value="Genomic_DNA"/>
</dbReference>
<reference evidence="8 10" key="2">
    <citation type="submission" date="2017-12" db="EMBL/GenBank/DDBJ databases">
        <title>Draft Genome sequences of multiple microbial strains isolated from spacecraft associated surfaces.</title>
        <authorList>
            <person name="Seuylemezian A."/>
            <person name="Vaishampayan P."/>
            <person name="Venkateswaran K."/>
        </authorList>
    </citation>
    <scope>NUCLEOTIDE SEQUENCE [LARGE SCALE GENOMIC DNA]</scope>
    <source>
        <strain evidence="8 10">2P01AA</strain>
    </source>
</reference>